<evidence type="ECO:0000259" key="6">
    <source>
        <dbReference type="PROSITE" id="PS50812"/>
    </source>
</evidence>
<dbReference type="OMA" id="XPSSEER"/>
<evidence type="ECO:0000313" key="8">
    <source>
        <dbReference type="Proteomes" id="UP000028760"/>
    </source>
</evidence>
<dbReference type="Proteomes" id="UP000028760">
    <property type="component" value="Unassembled WGS sequence"/>
</dbReference>
<evidence type="ECO:0000256" key="1">
    <source>
        <dbReference type="ARBA" id="ARBA00004123"/>
    </source>
</evidence>
<dbReference type="PANTHER" id="PTHR12550">
    <property type="entry name" value="HEPATOMA-DERIVED GROWTH FACTOR-RELATED"/>
    <property type="match status" value="1"/>
</dbReference>
<sequence>MAGDWKPGDLIFAKMKGYPHWPARIDEVPDGAVKPSNIKYPIFFFGTHETAFLGPKDIFPYQQNKEKYAKPNKRKGFNEGLWEIENNPKVELTAPKNIKNKISEFEEKDLESGPEGEEDAVDKGVKPKVNETVFPLVELMFGSKTSRKLADRASLRPMLCLWCIQVSLMSEQGPQIQDQLSKSAGIKSNFLVSAQKESTDPSKPKRGRKKKVGSDAEGDGEQENEKDEDPGSPVSPSASACSELSSGGSAQSPLVFTKMAPDGENVAVWPPSRRGRLPGPFFIQNTDITVTDNFRLKMRQRWRRSETARQEAENREAASAAAGPTRLRERNETNESEKKRKRAAEDKQEAEAKKKKKDNGSSGSDDDESQKSKGRRKLQNAEADKDGRRWKADEPRDLSTKLSFKKGQMDQTEEADKEDVKKPEAGPKKKGDLKKFVLNKTNRHHELFFSPFYFPEMSTDLKLQKLHSEIKISLKIDNPDVKKCLDALDEIGSLQVTTQHLQKHSELIATLKKIRKFKASQDIMDKATMLYNKFKTMFLVGEGDCVLSQVLNKSLAEQRQHEEAKRGALKRAEHVKDGGTDKVSNGDASPEEKKTDKMEDASAGENHSPPKLQESA</sequence>
<feature type="compositionally biased region" description="Basic and acidic residues" evidence="5">
    <location>
        <begin position="418"/>
        <end position="431"/>
    </location>
</feature>
<protein>
    <submittedName>
        <fullName evidence="7">PC4 and SRSF1 interacting protein 1</fullName>
    </submittedName>
</protein>
<dbReference type="EMBL" id="AYCK01008410">
    <property type="status" value="NOT_ANNOTATED_CDS"/>
    <property type="molecule type" value="Genomic_DNA"/>
</dbReference>
<dbReference type="InterPro" id="IPR021567">
    <property type="entry name" value="LEDGF_IBD"/>
</dbReference>
<dbReference type="InterPro" id="IPR036218">
    <property type="entry name" value="HIVI-bd_sf"/>
</dbReference>
<dbReference type="Pfam" id="PF00855">
    <property type="entry name" value="PWWP"/>
    <property type="match status" value="1"/>
</dbReference>
<feature type="compositionally biased region" description="Basic and acidic residues" evidence="5">
    <location>
        <begin position="562"/>
        <end position="580"/>
    </location>
</feature>
<dbReference type="InterPro" id="IPR035441">
    <property type="entry name" value="TFIIS/LEDGF_dom_sf"/>
</dbReference>
<feature type="compositionally biased region" description="Acidic residues" evidence="5">
    <location>
        <begin position="216"/>
        <end position="230"/>
    </location>
</feature>
<feature type="compositionally biased region" description="Low complexity" evidence="5">
    <location>
        <begin position="235"/>
        <end position="250"/>
    </location>
</feature>
<organism evidence="7 8">
    <name type="scientific">Poecilia formosa</name>
    <name type="common">Amazon molly</name>
    <name type="synonym">Limia formosa</name>
    <dbReference type="NCBI Taxonomy" id="48698"/>
    <lineage>
        <taxon>Eukaryota</taxon>
        <taxon>Metazoa</taxon>
        <taxon>Chordata</taxon>
        <taxon>Craniata</taxon>
        <taxon>Vertebrata</taxon>
        <taxon>Euteleostomi</taxon>
        <taxon>Actinopterygii</taxon>
        <taxon>Neopterygii</taxon>
        <taxon>Teleostei</taxon>
        <taxon>Neoteleostei</taxon>
        <taxon>Acanthomorphata</taxon>
        <taxon>Ovalentaria</taxon>
        <taxon>Atherinomorphae</taxon>
        <taxon>Cyprinodontiformes</taxon>
        <taxon>Poeciliidae</taxon>
        <taxon>Poeciliinae</taxon>
        <taxon>Poecilia</taxon>
    </lineage>
</organism>
<accession>A0A096MIP1</accession>
<dbReference type="InterPro" id="IPR000313">
    <property type="entry name" value="PWWP_dom"/>
</dbReference>
<reference evidence="7" key="3">
    <citation type="submission" date="2025-09" db="UniProtKB">
        <authorList>
            <consortium name="Ensembl"/>
        </authorList>
    </citation>
    <scope>IDENTIFICATION</scope>
</reference>
<comment type="subcellular location">
    <subcellularLocation>
        <location evidence="1">Nucleus</location>
    </subcellularLocation>
</comment>
<feature type="compositionally biased region" description="Basic and acidic residues" evidence="5">
    <location>
        <begin position="303"/>
        <end position="316"/>
    </location>
</feature>
<dbReference type="PROSITE" id="PS50812">
    <property type="entry name" value="PWWP"/>
    <property type="match status" value="1"/>
</dbReference>
<reference evidence="7" key="2">
    <citation type="submission" date="2025-08" db="UniProtKB">
        <authorList>
            <consortium name="Ensembl"/>
        </authorList>
    </citation>
    <scope>IDENTIFICATION</scope>
</reference>
<evidence type="ECO:0000256" key="2">
    <source>
        <dbReference type="ARBA" id="ARBA00005309"/>
    </source>
</evidence>
<feature type="compositionally biased region" description="Basic and acidic residues" evidence="5">
    <location>
        <begin position="382"/>
        <end position="399"/>
    </location>
</feature>
<proteinExistence type="inferred from homology"/>
<reference evidence="8" key="1">
    <citation type="submission" date="2013-10" db="EMBL/GenBank/DDBJ databases">
        <authorList>
            <person name="Schartl M."/>
            <person name="Warren W."/>
        </authorList>
    </citation>
    <scope>NUCLEOTIDE SEQUENCE [LARGE SCALE GENOMIC DNA]</scope>
    <source>
        <strain evidence="8">female</strain>
    </source>
</reference>
<dbReference type="GO" id="GO:0005634">
    <property type="term" value="C:nucleus"/>
    <property type="evidence" value="ECO:0007669"/>
    <property type="project" value="UniProtKB-SubCell"/>
</dbReference>
<dbReference type="GeneTree" id="ENSGT00940000154706"/>
<dbReference type="PANTHER" id="PTHR12550:SF70">
    <property type="entry name" value="JIL-1 ANCHORING AND STABILIZING PROTEIN, ISOFORM A"/>
    <property type="match status" value="1"/>
</dbReference>
<evidence type="ECO:0000256" key="3">
    <source>
        <dbReference type="ARBA" id="ARBA00023054"/>
    </source>
</evidence>
<keyword evidence="8" id="KW-1185">Reference proteome</keyword>
<feature type="region of interest" description="Disordered" evidence="5">
    <location>
        <begin position="562"/>
        <end position="616"/>
    </location>
</feature>
<name>A0A096MIP1_POEFO</name>
<dbReference type="Pfam" id="PF11467">
    <property type="entry name" value="LEDGF"/>
    <property type="match status" value="1"/>
</dbReference>
<feature type="compositionally biased region" description="Basic and acidic residues" evidence="5">
    <location>
        <begin position="326"/>
        <end position="352"/>
    </location>
</feature>
<keyword evidence="3" id="KW-0175">Coiled coil</keyword>
<feature type="compositionally biased region" description="Polar residues" evidence="5">
    <location>
        <begin position="283"/>
        <end position="292"/>
    </location>
</feature>
<dbReference type="FunFam" id="2.30.30.140:FF:000017">
    <property type="entry name" value="hepatoma-derived growth factor isoform X1"/>
    <property type="match status" value="1"/>
</dbReference>
<evidence type="ECO:0000313" key="7">
    <source>
        <dbReference type="Ensembl" id="ENSPFOP00000031282.1"/>
    </source>
</evidence>
<dbReference type="SUPFAM" id="SSF140576">
    <property type="entry name" value="HIV integrase-binding domain"/>
    <property type="match status" value="1"/>
</dbReference>
<keyword evidence="4" id="KW-0539">Nucleus</keyword>
<dbReference type="AlphaFoldDB" id="A0A096MIP1"/>
<feature type="compositionally biased region" description="Basic and acidic residues" evidence="5">
    <location>
        <begin position="590"/>
        <end position="600"/>
    </location>
</feature>
<dbReference type="SMART" id="SM00293">
    <property type="entry name" value="PWWP"/>
    <property type="match status" value="1"/>
</dbReference>
<dbReference type="SUPFAM" id="SSF63748">
    <property type="entry name" value="Tudor/PWWP/MBT"/>
    <property type="match status" value="1"/>
</dbReference>
<evidence type="ECO:0000256" key="4">
    <source>
        <dbReference type="ARBA" id="ARBA00023242"/>
    </source>
</evidence>
<dbReference type="Gene3D" id="1.20.930.10">
    <property type="entry name" value="Conserved domain common to transcription factors TFIIS, elongin A, CRSP70"/>
    <property type="match status" value="1"/>
</dbReference>
<evidence type="ECO:0000256" key="5">
    <source>
        <dbReference type="SAM" id="MobiDB-lite"/>
    </source>
</evidence>
<feature type="domain" description="PWWP" evidence="6">
    <location>
        <begin position="7"/>
        <end position="64"/>
    </location>
</feature>
<comment type="similarity">
    <text evidence="2">Belongs to the HDGF family.</text>
</comment>
<feature type="region of interest" description="Disordered" evidence="5">
    <location>
        <begin position="193"/>
        <end position="431"/>
    </location>
</feature>
<dbReference type="Ensembl" id="ENSPFOT00000031678.1">
    <property type="protein sequence ID" value="ENSPFOP00000031282.1"/>
    <property type="gene ID" value="ENSPFOG00000011851.2"/>
</dbReference>
<dbReference type="CDD" id="cd20151">
    <property type="entry name" value="PWWP_PSIP"/>
    <property type="match status" value="1"/>
</dbReference>
<dbReference type="Gene3D" id="2.30.30.140">
    <property type="match status" value="1"/>
</dbReference>